<dbReference type="Proteomes" id="UP000014500">
    <property type="component" value="Unassembled WGS sequence"/>
</dbReference>
<dbReference type="AlphaFoldDB" id="T1IQQ7"/>
<evidence type="ECO:0000313" key="2">
    <source>
        <dbReference type="Proteomes" id="UP000014500"/>
    </source>
</evidence>
<dbReference type="HOGENOM" id="CLU_1492729_0_0_1"/>
<organism evidence="1 2">
    <name type="scientific">Strigamia maritima</name>
    <name type="common">European centipede</name>
    <name type="synonym">Geophilus maritimus</name>
    <dbReference type="NCBI Taxonomy" id="126957"/>
    <lineage>
        <taxon>Eukaryota</taxon>
        <taxon>Metazoa</taxon>
        <taxon>Ecdysozoa</taxon>
        <taxon>Arthropoda</taxon>
        <taxon>Myriapoda</taxon>
        <taxon>Chilopoda</taxon>
        <taxon>Pleurostigmophora</taxon>
        <taxon>Geophilomorpha</taxon>
        <taxon>Linotaeniidae</taxon>
        <taxon>Strigamia</taxon>
    </lineage>
</organism>
<name>T1IQQ7_STRMM</name>
<sequence length="181" mass="20192">MWVFKAVTSIRDSCISLAILSRLASIPRTHRSVKDTILSLSNRIDLGTKNQVDRYSRQRSLPHCYPSLDKQPWLWLRIEWGIMLLPGSFSGKVSSPRPDRGPEPRKRISLAILMMLHAITFNAPCTSAIESLLANASNLLGAVLNGSPIKKKNRTTFSAKPFLVFNPVPTAVPPAAKKYKR</sequence>
<reference evidence="1" key="2">
    <citation type="submission" date="2015-02" db="UniProtKB">
        <authorList>
            <consortium name="EnsemblMetazoa"/>
        </authorList>
    </citation>
    <scope>IDENTIFICATION</scope>
</reference>
<protein>
    <submittedName>
        <fullName evidence="1">Uncharacterized protein</fullName>
    </submittedName>
</protein>
<accession>T1IQQ7</accession>
<proteinExistence type="predicted"/>
<reference evidence="2" key="1">
    <citation type="submission" date="2011-05" db="EMBL/GenBank/DDBJ databases">
        <authorList>
            <person name="Richards S.R."/>
            <person name="Qu J."/>
            <person name="Jiang H."/>
            <person name="Jhangiani S.N."/>
            <person name="Agravi P."/>
            <person name="Goodspeed R."/>
            <person name="Gross S."/>
            <person name="Mandapat C."/>
            <person name="Jackson L."/>
            <person name="Mathew T."/>
            <person name="Pu L."/>
            <person name="Thornton R."/>
            <person name="Saada N."/>
            <person name="Wilczek-Boney K.B."/>
            <person name="Lee S."/>
            <person name="Kovar C."/>
            <person name="Wu Y."/>
            <person name="Scherer S.E."/>
            <person name="Worley K.C."/>
            <person name="Muzny D.M."/>
            <person name="Gibbs R."/>
        </authorList>
    </citation>
    <scope>NUCLEOTIDE SEQUENCE</scope>
    <source>
        <strain evidence="2">Brora</strain>
    </source>
</reference>
<keyword evidence="2" id="KW-1185">Reference proteome</keyword>
<evidence type="ECO:0000313" key="1">
    <source>
        <dbReference type="EnsemblMetazoa" id="SMAR003380-PA"/>
    </source>
</evidence>
<dbReference type="EnsemblMetazoa" id="SMAR003380-RA">
    <property type="protein sequence ID" value="SMAR003380-PA"/>
    <property type="gene ID" value="SMAR003380"/>
</dbReference>
<dbReference type="EMBL" id="JH431312">
    <property type="status" value="NOT_ANNOTATED_CDS"/>
    <property type="molecule type" value="Genomic_DNA"/>
</dbReference>